<sequence length="666" mass="71626">MKSLKTKIVLIYLPLIVVTCLGLSGIMYATSAEAVRQEAESSLIKIASQGAKVVKSYIDDTLNSLEVIASMREISDMTIPIEEKLEFLSREVELEGYLRMGIADTNGMMKATNDTTTDISDRIHFTKPINGERAVSDPIISKQNGSIILSFGVPIKNDKDEIVGVLVAVRDGTSLCNITNDITFGQSGKASLINKSGVTIAHQNKELVLNMFNAIESSKDDLSLTSLARLHQRVIEEKEGSGKYETQGTSIIMGFSPVKDMDWYLTVEAYEDEVLEGLKKLQIYVLITSASFLLLGAVIAYLVASGITKPIIRASKLLSQTAAGDFTQAIPYNDMKRKDEIGLLTKSIEKMQSSIKEVVSGVIKEAGNVSGAVAATTRSMEDLNSQIEEVSATTEELSAGMEETAASTQEMNATASEIENAIDSIASKAQDSAIAADEISKRANDLKAKAVASQRSATEIYTNTHGKLINAIEQSKAVEQIKVLSDAILDIASRTNLLALNAAIEAARAGEAGKGFAVVADEIRALAENSKNAVNEIQKVTENVVLSVENLSQSSQEILSFIDKTVIGDYASMVDISDQYNRDAELINGIATDFSATSEQLSASVQNMIKAINEITVATNDGANGTSNIAQKTSVVVKKASEVIKHCMISKNSSQKLTELVSKFKV</sequence>
<feature type="domain" description="Methyl-accepting transducer" evidence="11">
    <location>
        <begin position="379"/>
        <end position="616"/>
    </location>
</feature>
<evidence type="ECO:0000256" key="1">
    <source>
        <dbReference type="ARBA" id="ARBA00004651"/>
    </source>
</evidence>
<evidence type="ECO:0000256" key="9">
    <source>
        <dbReference type="PROSITE-ProRule" id="PRU00284"/>
    </source>
</evidence>
<keyword evidence="14" id="KW-1185">Reference proteome</keyword>
<evidence type="ECO:0000256" key="7">
    <source>
        <dbReference type="ARBA" id="ARBA00023224"/>
    </source>
</evidence>
<dbReference type="OrthoDB" id="597657at2"/>
<dbReference type="CDD" id="cd06225">
    <property type="entry name" value="HAMP"/>
    <property type="match status" value="1"/>
</dbReference>
<protein>
    <submittedName>
        <fullName evidence="13">Methyl-accepting chemotaxis protein</fullName>
    </submittedName>
</protein>
<dbReference type="CDD" id="cd12912">
    <property type="entry name" value="PDC2_MCP_like"/>
    <property type="match status" value="1"/>
</dbReference>
<dbReference type="InterPro" id="IPR004090">
    <property type="entry name" value="Chemotax_Me-accpt_rcpt"/>
</dbReference>
<dbReference type="SUPFAM" id="SSF58104">
    <property type="entry name" value="Methyl-accepting chemotaxis protein (MCP) signaling domain"/>
    <property type="match status" value="1"/>
</dbReference>
<evidence type="ECO:0000259" key="12">
    <source>
        <dbReference type="PROSITE" id="PS50885"/>
    </source>
</evidence>
<keyword evidence="7 9" id="KW-0807">Transducer</keyword>
<dbReference type="SMART" id="SM00304">
    <property type="entry name" value="HAMP"/>
    <property type="match status" value="2"/>
</dbReference>
<dbReference type="PANTHER" id="PTHR32089">
    <property type="entry name" value="METHYL-ACCEPTING CHEMOTAXIS PROTEIN MCPB"/>
    <property type="match status" value="1"/>
</dbReference>
<evidence type="ECO:0000256" key="4">
    <source>
        <dbReference type="ARBA" id="ARBA00022692"/>
    </source>
</evidence>
<dbReference type="PROSITE" id="PS50885">
    <property type="entry name" value="HAMP"/>
    <property type="match status" value="1"/>
</dbReference>
<reference evidence="13 14" key="1">
    <citation type="submission" date="2017-06" db="EMBL/GenBank/DDBJ databases">
        <title>Investigating the central metabolism of Clostridium thermosuccinogenes.</title>
        <authorList>
            <person name="Koendjbiharie J.G."/>
            <person name="van Kranenburg R."/>
        </authorList>
    </citation>
    <scope>NUCLEOTIDE SEQUENCE [LARGE SCALE GENOMIC DNA]</scope>
    <source>
        <strain evidence="13 14">DSM 5806</strain>
    </source>
</reference>
<dbReference type="PRINTS" id="PR00260">
    <property type="entry name" value="CHEMTRNSDUCR"/>
</dbReference>
<dbReference type="GO" id="GO:0004888">
    <property type="term" value="F:transmembrane signaling receptor activity"/>
    <property type="evidence" value="ECO:0007669"/>
    <property type="project" value="InterPro"/>
</dbReference>
<evidence type="ECO:0000256" key="10">
    <source>
        <dbReference type="SAM" id="Phobius"/>
    </source>
</evidence>
<keyword evidence="4 10" id="KW-0812">Transmembrane</keyword>
<dbReference type="Pfam" id="PF00015">
    <property type="entry name" value="MCPsignal"/>
    <property type="match status" value="1"/>
</dbReference>
<keyword evidence="6 10" id="KW-0472">Membrane</keyword>
<evidence type="ECO:0000256" key="6">
    <source>
        <dbReference type="ARBA" id="ARBA00023136"/>
    </source>
</evidence>
<dbReference type="Pfam" id="PF00672">
    <property type="entry name" value="HAMP"/>
    <property type="match status" value="1"/>
</dbReference>
<evidence type="ECO:0000256" key="8">
    <source>
        <dbReference type="ARBA" id="ARBA00029447"/>
    </source>
</evidence>
<organism evidence="13 14">
    <name type="scientific">Clostridium thermosuccinogenes</name>
    <dbReference type="NCBI Taxonomy" id="84032"/>
    <lineage>
        <taxon>Bacteria</taxon>
        <taxon>Bacillati</taxon>
        <taxon>Bacillota</taxon>
        <taxon>Clostridia</taxon>
        <taxon>Eubacteriales</taxon>
        <taxon>Clostridiaceae</taxon>
        <taxon>Clostridium</taxon>
    </lineage>
</organism>
<dbReference type="RefSeq" id="WP_103081873.1">
    <property type="nucleotide sequence ID" value="NZ_CP021850.1"/>
</dbReference>
<dbReference type="EMBL" id="NIOJ01000029">
    <property type="protein sequence ID" value="PNT98264.1"/>
    <property type="molecule type" value="Genomic_DNA"/>
</dbReference>
<comment type="subcellular location">
    <subcellularLocation>
        <location evidence="1">Cell membrane</location>
        <topology evidence="1">Multi-pass membrane protein</topology>
    </subcellularLocation>
</comment>
<proteinExistence type="inferred from homology"/>
<dbReference type="GO" id="GO:0007165">
    <property type="term" value="P:signal transduction"/>
    <property type="evidence" value="ECO:0007669"/>
    <property type="project" value="UniProtKB-KW"/>
</dbReference>
<feature type="domain" description="HAMP" evidence="12">
    <location>
        <begin position="305"/>
        <end position="360"/>
    </location>
</feature>
<dbReference type="PANTHER" id="PTHR32089:SF112">
    <property type="entry name" value="LYSOZYME-LIKE PROTEIN-RELATED"/>
    <property type="match status" value="1"/>
</dbReference>
<dbReference type="Proteomes" id="UP000236151">
    <property type="component" value="Unassembled WGS sequence"/>
</dbReference>
<evidence type="ECO:0000256" key="2">
    <source>
        <dbReference type="ARBA" id="ARBA00022475"/>
    </source>
</evidence>
<evidence type="ECO:0000256" key="3">
    <source>
        <dbReference type="ARBA" id="ARBA00022500"/>
    </source>
</evidence>
<gene>
    <name evidence="13" type="ORF">CDQ84_11410</name>
</gene>
<evidence type="ECO:0000256" key="5">
    <source>
        <dbReference type="ARBA" id="ARBA00022989"/>
    </source>
</evidence>
<comment type="caution">
    <text evidence="13">The sequence shown here is derived from an EMBL/GenBank/DDBJ whole genome shotgun (WGS) entry which is preliminary data.</text>
</comment>
<keyword evidence="3" id="KW-0145">Chemotaxis</keyword>
<evidence type="ECO:0000313" key="13">
    <source>
        <dbReference type="EMBL" id="PNT98264.1"/>
    </source>
</evidence>
<keyword evidence="5 10" id="KW-1133">Transmembrane helix</keyword>
<dbReference type="InterPro" id="IPR033479">
    <property type="entry name" value="dCache_1"/>
</dbReference>
<accession>A0A2K2FHK9</accession>
<dbReference type="KEGG" id="cthd:CDO33_03165"/>
<dbReference type="InterPro" id="IPR003660">
    <property type="entry name" value="HAMP_dom"/>
</dbReference>
<evidence type="ECO:0000313" key="14">
    <source>
        <dbReference type="Proteomes" id="UP000236151"/>
    </source>
</evidence>
<comment type="similarity">
    <text evidence="8">Belongs to the methyl-accepting chemotaxis (MCP) protein family.</text>
</comment>
<dbReference type="CDD" id="cd12914">
    <property type="entry name" value="PDC1_DGC_like"/>
    <property type="match status" value="1"/>
</dbReference>
<dbReference type="Gene3D" id="3.30.450.20">
    <property type="entry name" value="PAS domain"/>
    <property type="match status" value="1"/>
</dbReference>
<dbReference type="Pfam" id="PF02743">
    <property type="entry name" value="dCache_1"/>
    <property type="match status" value="1"/>
</dbReference>
<dbReference type="SMART" id="SM00283">
    <property type="entry name" value="MA"/>
    <property type="match status" value="1"/>
</dbReference>
<keyword evidence="2" id="KW-1003">Cell membrane</keyword>
<dbReference type="PROSITE" id="PS50111">
    <property type="entry name" value="CHEMOTAXIS_TRANSDUC_2"/>
    <property type="match status" value="1"/>
</dbReference>
<dbReference type="GO" id="GO:0006935">
    <property type="term" value="P:chemotaxis"/>
    <property type="evidence" value="ECO:0007669"/>
    <property type="project" value="UniProtKB-KW"/>
</dbReference>
<dbReference type="Gene3D" id="1.10.287.950">
    <property type="entry name" value="Methyl-accepting chemotaxis protein"/>
    <property type="match status" value="1"/>
</dbReference>
<dbReference type="AlphaFoldDB" id="A0A2K2FHK9"/>
<evidence type="ECO:0000259" key="11">
    <source>
        <dbReference type="PROSITE" id="PS50111"/>
    </source>
</evidence>
<dbReference type="GO" id="GO:0005886">
    <property type="term" value="C:plasma membrane"/>
    <property type="evidence" value="ECO:0007669"/>
    <property type="project" value="UniProtKB-SubCell"/>
</dbReference>
<name>A0A2K2FHK9_9CLOT</name>
<feature type="transmembrane region" description="Helical" evidence="10">
    <location>
        <begin position="283"/>
        <end position="304"/>
    </location>
</feature>
<dbReference type="InterPro" id="IPR004089">
    <property type="entry name" value="MCPsignal_dom"/>
</dbReference>